<dbReference type="PANTHER" id="PTHR20961">
    <property type="entry name" value="GLYCOSYLTRANSFERASE"/>
    <property type="match status" value="1"/>
</dbReference>
<dbReference type="KEGG" id="rpm:RSPPHO_01139"/>
<feature type="domain" description="Glycosyltransferase 61 catalytic" evidence="4">
    <location>
        <begin position="148"/>
        <end position="315"/>
    </location>
</feature>
<protein>
    <submittedName>
        <fullName evidence="5">Capsular polysaccharide biosynthesis protein-like protein</fullName>
    </submittedName>
</protein>
<sequence>MTLPLRIDLADLEALDRATVREVAPAVKILLAPLAFGVRCFDQNRVIERPYPGAWREDAYTAPAIRVARVRDAVVQSCCGVMLVGLPNPEGPGDCLHMVNETLHNVVFEEHLLVVDPETGKLIELQSAGINRVAGRAVHLLGGGETNYYHWQVDVLAKLPQLLPDHRDDLFLLPPITLPFQQETLALAAGARPLRFHEIDRGRTVVVDDLVFVPNLNDFGWNLRHENLDLYPGLRPRGPGERKLYLARGPSAKRPLVNEPEIIARLAAAGFDIIPLEGVSVHEQARLMAEARVIVAPHGAGLTNLVFCGPGTTVCELHMDSYLNWVFRRMANLLGLRYGCVVGETLGAWDPLAPHDKPWRLPLEDLEAALSEAGALSPPSWTVA</sequence>
<keyword evidence="1" id="KW-0328">Glycosyltransferase</keyword>
<dbReference type="eggNOG" id="COG4421">
    <property type="taxonomic scope" value="Bacteria"/>
</dbReference>
<evidence type="ECO:0000256" key="2">
    <source>
        <dbReference type="ARBA" id="ARBA00022679"/>
    </source>
</evidence>
<dbReference type="InterPro" id="IPR007657">
    <property type="entry name" value="Glycosyltransferase_61"/>
</dbReference>
<dbReference type="AlphaFoldDB" id="H6SS86"/>
<keyword evidence="6" id="KW-1185">Reference proteome</keyword>
<dbReference type="HOGENOM" id="CLU_643742_0_0_5"/>
<name>H6SS86_PARPM</name>
<keyword evidence="2" id="KW-0808">Transferase</keyword>
<dbReference type="EMBL" id="HE663493">
    <property type="protein sequence ID" value="CCG07765.1"/>
    <property type="molecule type" value="Genomic_DNA"/>
</dbReference>
<reference evidence="5 6" key="1">
    <citation type="submission" date="2012-02" db="EMBL/GenBank/DDBJ databases">
        <title>Shotgun genome sequence of Phaeospirillum photometricum DSM 122.</title>
        <authorList>
            <person name="Duquesne K."/>
            <person name="Sturgis J."/>
        </authorList>
    </citation>
    <scope>NUCLEOTIDE SEQUENCE [LARGE SCALE GENOMIC DNA]</scope>
    <source>
        <strain evidence="6">DSM122</strain>
    </source>
</reference>
<evidence type="ECO:0000256" key="3">
    <source>
        <dbReference type="ARBA" id="ARBA00023180"/>
    </source>
</evidence>
<dbReference type="InterPro" id="IPR049625">
    <property type="entry name" value="Glyco_transf_61_cat"/>
</dbReference>
<evidence type="ECO:0000313" key="6">
    <source>
        <dbReference type="Proteomes" id="UP000033220"/>
    </source>
</evidence>
<evidence type="ECO:0000259" key="4">
    <source>
        <dbReference type="Pfam" id="PF04577"/>
    </source>
</evidence>
<dbReference type="Proteomes" id="UP000033220">
    <property type="component" value="Chromosome DSM 122"/>
</dbReference>
<dbReference type="Pfam" id="PF04577">
    <property type="entry name" value="Glyco_transf_61"/>
    <property type="match status" value="1"/>
</dbReference>
<evidence type="ECO:0000313" key="5">
    <source>
        <dbReference type="EMBL" id="CCG07765.1"/>
    </source>
</evidence>
<gene>
    <name evidence="5" type="ORF">RSPPHO_01139</name>
</gene>
<dbReference type="PATRIC" id="fig|1150469.3.peg.1292"/>
<evidence type="ECO:0000256" key="1">
    <source>
        <dbReference type="ARBA" id="ARBA00022676"/>
    </source>
</evidence>
<proteinExistence type="predicted"/>
<dbReference type="STRING" id="1150469.RSPPHO_01139"/>
<dbReference type="RefSeq" id="WP_014414405.1">
    <property type="nucleotide sequence ID" value="NC_017059.1"/>
</dbReference>
<dbReference type="OrthoDB" id="7185280at2"/>
<keyword evidence="3" id="KW-0325">Glycoprotein</keyword>
<dbReference type="GO" id="GO:0016757">
    <property type="term" value="F:glycosyltransferase activity"/>
    <property type="evidence" value="ECO:0007669"/>
    <property type="project" value="UniProtKB-KW"/>
</dbReference>
<organism evidence="5 6">
    <name type="scientific">Pararhodospirillum photometricum DSM 122</name>
    <dbReference type="NCBI Taxonomy" id="1150469"/>
    <lineage>
        <taxon>Bacteria</taxon>
        <taxon>Pseudomonadati</taxon>
        <taxon>Pseudomonadota</taxon>
        <taxon>Alphaproteobacteria</taxon>
        <taxon>Rhodospirillales</taxon>
        <taxon>Rhodospirillaceae</taxon>
        <taxon>Pararhodospirillum</taxon>
    </lineage>
</organism>
<accession>H6SS86</accession>